<keyword evidence="2" id="KW-0732">Signal</keyword>
<feature type="transmembrane region" description="Helical" evidence="1">
    <location>
        <begin position="125"/>
        <end position="147"/>
    </location>
</feature>
<feature type="transmembrane region" description="Helical" evidence="1">
    <location>
        <begin position="99"/>
        <end position="119"/>
    </location>
</feature>
<evidence type="ECO:0000313" key="4">
    <source>
        <dbReference type="Proteomes" id="UP000199074"/>
    </source>
</evidence>
<feature type="transmembrane region" description="Helical" evidence="1">
    <location>
        <begin position="67"/>
        <end position="87"/>
    </location>
</feature>
<evidence type="ECO:0000313" key="3">
    <source>
        <dbReference type="EMBL" id="SFV31132.1"/>
    </source>
</evidence>
<dbReference type="Pfam" id="PF06197">
    <property type="entry name" value="DUF998"/>
    <property type="match status" value="1"/>
</dbReference>
<sequence length="219" mass="23609">MTNRRRPGALLWLLTVQFFIAQAVAQSAMNEYDLIRFDISLLGITECGIFYDATSGSDNLICAPLHAVFNFGIIAHGILAICGLLLAQDLWRASRKTRLAAWCLILGNIGAIIVGFFPLNEALGPHILGAVLALTLPGLGLILFGSAWRNHHPYFALFSIILGATILAGAICHAFGGPVLGRGTVERLAAWPQTIWYMVIGTAMLIESKQKRPALGQTG</sequence>
<feature type="chain" id="PRO_5011442617" evidence="2">
    <location>
        <begin position="26"/>
        <end position="219"/>
    </location>
</feature>
<dbReference type="OrthoDB" id="5191116at2"/>
<dbReference type="STRING" id="429728.SAMN05216456_1242"/>
<proteinExistence type="predicted"/>
<gene>
    <name evidence="3" type="ORF">SAMN05216456_1242</name>
</gene>
<name>A0A1I7N8X2_9HYPH</name>
<feature type="transmembrane region" description="Helical" evidence="1">
    <location>
        <begin position="188"/>
        <end position="206"/>
    </location>
</feature>
<keyword evidence="4" id="KW-1185">Reference proteome</keyword>
<dbReference type="AlphaFoldDB" id="A0A1I7N8X2"/>
<keyword evidence="1" id="KW-0472">Membrane</keyword>
<dbReference type="InterPro" id="IPR009339">
    <property type="entry name" value="DUF998"/>
</dbReference>
<keyword evidence="1" id="KW-0812">Transmembrane</keyword>
<dbReference type="Proteomes" id="UP000199074">
    <property type="component" value="Unassembled WGS sequence"/>
</dbReference>
<keyword evidence="1" id="KW-1133">Transmembrane helix</keyword>
<reference evidence="3 4" key="1">
    <citation type="submission" date="2016-10" db="EMBL/GenBank/DDBJ databases">
        <authorList>
            <person name="de Groot N.N."/>
        </authorList>
    </citation>
    <scope>NUCLEOTIDE SEQUENCE [LARGE SCALE GENOMIC DNA]</scope>
    <source>
        <strain evidence="3 4">IPL20</strain>
    </source>
</reference>
<feature type="signal peptide" evidence="2">
    <location>
        <begin position="1"/>
        <end position="25"/>
    </location>
</feature>
<organism evidence="3 4">
    <name type="scientific">Devosia crocina</name>
    <dbReference type="NCBI Taxonomy" id="429728"/>
    <lineage>
        <taxon>Bacteria</taxon>
        <taxon>Pseudomonadati</taxon>
        <taxon>Pseudomonadota</taxon>
        <taxon>Alphaproteobacteria</taxon>
        <taxon>Hyphomicrobiales</taxon>
        <taxon>Devosiaceae</taxon>
        <taxon>Devosia</taxon>
    </lineage>
</organism>
<evidence type="ECO:0000256" key="1">
    <source>
        <dbReference type="SAM" id="Phobius"/>
    </source>
</evidence>
<protein>
    <submittedName>
        <fullName evidence="3">Hypothetical membrane protein</fullName>
    </submittedName>
</protein>
<accession>A0A1I7N8X2</accession>
<dbReference type="EMBL" id="FPCK01000001">
    <property type="protein sequence ID" value="SFV31132.1"/>
    <property type="molecule type" value="Genomic_DNA"/>
</dbReference>
<feature type="transmembrane region" description="Helical" evidence="1">
    <location>
        <begin position="154"/>
        <end position="176"/>
    </location>
</feature>
<dbReference type="RefSeq" id="WP_092422288.1">
    <property type="nucleotide sequence ID" value="NZ_FPCK01000001.1"/>
</dbReference>
<evidence type="ECO:0000256" key="2">
    <source>
        <dbReference type="SAM" id="SignalP"/>
    </source>
</evidence>